<evidence type="ECO:0000313" key="1">
    <source>
        <dbReference type="EMBL" id="KAF9620540.1"/>
    </source>
</evidence>
<sequence length="232" mass="25749">MLPCYQVLDEIGVDIASQLSSAPKGWISSKKVENVVPARSGSTDVEDLEKSPTADPNLLKRRFADEWALATRNMTYEGMLFRFLRKSAVTFHPLIRYFNTFENSIAELNKVSSLGKRPASEVAVLMVDILIERSKSLRVSAVRRGGELVTREERKRMVKEPAWRGHGVVGDYDAELSVKRPGGDAELSALERMTLASANAKLKEELATVTEYAKKCKAIAKEAQDAYNALGK</sequence>
<dbReference type="AlphaFoldDB" id="A0A835IKB2"/>
<reference evidence="1 2" key="1">
    <citation type="submission" date="2020-10" db="EMBL/GenBank/DDBJ databases">
        <title>The Coptis chinensis genome and diversification of protoberbering-type alkaloids.</title>
        <authorList>
            <person name="Wang B."/>
            <person name="Shu S."/>
            <person name="Song C."/>
            <person name="Liu Y."/>
        </authorList>
    </citation>
    <scope>NUCLEOTIDE SEQUENCE [LARGE SCALE GENOMIC DNA]</scope>
    <source>
        <strain evidence="1">HL-2020</strain>
        <tissue evidence="1">Leaf</tissue>
    </source>
</reference>
<gene>
    <name evidence="1" type="ORF">IFM89_013205</name>
</gene>
<accession>A0A835IKB2</accession>
<evidence type="ECO:0000313" key="2">
    <source>
        <dbReference type="Proteomes" id="UP000631114"/>
    </source>
</evidence>
<name>A0A835IKB2_9MAGN</name>
<dbReference type="Proteomes" id="UP000631114">
    <property type="component" value="Unassembled WGS sequence"/>
</dbReference>
<keyword evidence="2" id="KW-1185">Reference proteome</keyword>
<organism evidence="1 2">
    <name type="scientific">Coptis chinensis</name>
    <dbReference type="NCBI Taxonomy" id="261450"/>
    <lineage>
        <taxon>Eukaryota</taxon>
        <taxon>Viridiplantae</taxon>
        <taxon>Streptophyta</taxon>
        <taxon>Embryophyta</taxon>
        <taxon>Tracheophyta</taxon>
        <taxon>Spermatophyta</taxon>
        <taxon>Magnoliopsida</taxon>
        <taxon>Ranunculales</taxon>
        <taxon>Ranunculaceae</taxon>
        <taxon>Coptidoideae</taxon>
        <taxon>Coptis</taxon>
    </lineage>
</organism>
<dbReference type="OrthoDB" id="5594417at2759"/>
<proteinExistence type="predicted"/>
<comment type="caution">
    <text evidence="1">The sequence shown here is derived from an EMBL/GenBank/DDBJ whole genome shotgun (WGS) entry which is preliminary data.</text>
</comment>
<dbReference type="EMBL" id="JADFTS010000002">
    <property type="protein sequence ID" value="KAF9620540.1"/>
    <property type="molecule type" value="Genomic_DNA"/>
</dbReference>
<protein>
    <submittedName>
        <fullName evidence="1">Uncharacterized protein</fullName>
    </submittedName>
</protein>